<sequence>MGTTKNVSTMPLDHSSRQLATNWCRRVEELGIWVRNEFHVSGNSWEVGAAEIDAASLGRFAVGVVNACCDATTSQFITDNVNIATPL</sequence>
<keyword evidence="2" id="KW-1185">Reference proteome</keyword>
<comment type="caution">
    <text evidence="1">The sequence shown here is derived from an EMBL/GenBank/DDBJ whole genome shotgun (WGS) entry which is preliminary data.</text>
</comment>
<dbReference type="AlphaFoldDB" id="A0A7J7MW03"/>
<gene>
    <name evidence="1" type="ORF">GIB67_042053</name>
</gene>
<reference evidence="1 2" key="1">
    <citation type="journal article" date="2020" name="IScience">
        <title>Genome Sequencing of the Endangered Kingdonia uniflora (Circaeasteraceae, Ranunculales) Reveals Potential Mechanisms of Evolutionary Specialization.</title>
        <authorList>
            <person name="Sun Y."/>
            <person name="Deng T."/>
            <person name="Zhang A."/>
            <person name="Moore M.J."/>
            <person name="Landis J.B."/>
            <person name="Lin N."/>
            <person name="Zhang H."/>
            <person name="Zhang X."/>
            <person name="Huang J."/>
            <person name="Zhang X."/>
            <person name="Sun H."/>
            <person name="Wang H."/>
        </authorList>
    </citation>
    <scope>NUCLEOTIDE SEQUENCE [LARGE SCALE GENOMIC DNA]</scope>
    <source>
        <strain evidence="1">TB1705</strain>
        <tissue evidence="1">Leaf</tissue>
    </source>
</reference>
<dbReference type="OrthoDB" id="1696305at2759"/>
<dbReference type="EMBL" id="JACGCM010001210">
    <property type="protein sequence ID" value="KAF6158972.1"/>
    <property type="molecule type" value="Genomic_DNA"/>
</dbReference>
<evidence type="ECO:0000313" key="1">
    <source>
        <dbReference type="EMBL" id="KAF6158972.1"/>
    </source>
</evidence>
<proteinExistence type="predicted"/>
<organism evidence="1 2">
    <name type="scientific">Kingdonia uniflora</name>
    <dbReference type="NCBI Taxonomy" id="39325"/>
    <lineage>
        <taxon>Eukaryota</taxon>
        <taxon>Viridiplantae</taxon>
        <taxon>Streptophyta</taxon>
        <taxon>Embryophyta</taxon>
        <taxon>Tracheophyta</taxon>
        <taxon>Spermatophyta</taxon>
        <taxon>Magnoliopsida</taxon>
        <taxon>Ranunculales</taxon>
        <taxon>Circaeasteraceae</taxon>
        <taxon>Kingdonia</taxon>
    </lineage>
</organism>
<protein>
    <submittedName>
        <fullName evidence="1">Uncharacterized protein</fullName>
    </submittedName>
</protein>
<name>A0A7J7MW03_9MAGN</name>
<dbReference type="Proteomes" id="UP000541444">
    <property type="component" value="Unassembled WGS sequence"/>
</dbReference>
<accession>A0A7J7MW03</accession>
<evidence type="ECO:0000313" key="2">
    <source>
        <dbReference type="Proteomes" id="UP000541444"/>
    </source>
</evidence>